<evidence type="ECO:0000313" key="2">
    <source>
        <dbReference type="EMBL" id="KTG30298.1"/>
    </source>
</evidence>
<organism evidence="2 3">
    <name type="scientific">Haloferax profundi</name>
    <dbReference type="NCBI Taxonomy" id="1544718"/>
    <lineage>
        <taxon>Archaea</taxon>
        <taxon>Methanobacteriati</taxon>
        <taxon>Methanobacteriota</taxon>
        <taxon>Stenosarchaea group</taxon>
        <taxon>Halobacteria</taxon>
        <taxon>Halobacteriales</taxon>
        <taxon>Haloferacaceae</taxon>
        <taxon>Haloferax</taxon>
    </lineage>
</organism>
<accession>A0A0W1SVB3</accession>
<evidence type="ECO:0000256" key="1">
    <source>
        <dbReference type="SAM" id="Phobius"/>
    </source>
</evidence>
<sequence>MARRFSSALLLTVFGVAGGLILVVAMTQIGDSPPERLAIGLALVLSGVLLLLGLVRAYGHKMGVKQTATLPPKILLVIGICTAIGGIVVFEPWRADVSQGFRMIITGMWVFVGSGLAVAGRRWEHQQESRYPLAVLLTGQLLSLFYVVFESVDSVLPPIPIPALLLLGVIAGIPVLWVLYHQRATDTRANGSQ</sequence>
<feature type="transmembrane region" description="Helical" evidence="1">
    <location>
        <begin position="131"/>
        <end position="149"/>
    </location>
</feature>
<dbReference type="AlphaFoldDB" id="A0A0W1SVB3"/>
<proteinExistence type="predicted"/>
<keyword evidence="1" id="KW-1133">Transmembrane helix</keyword>
<dbReference type="Proteomes" id="UP000053157">
    <property type="component" value="Unassembled WGS sequence"/>
</dbReference>
<protein>
    <submittedName>
        <fullName evidence="2">Uncharacterized protein</fullName>
    </submittedName>
</protein>
<gene>
    <name evidence="2" type="ORF">AUR66_08500</name>
</gene>
<feature type="transmembrane region" description="Helical" evidence="1">
    <location>
        <begin position="70"/>
        <end position="89"/>
    </location>
</feature>
<keyword evidence="3" id="KW-1185">Reference proteome</keyword>
<feature type="transmembrane region" description="Helical" evidence="1">
    <location>
        <begin position="161"/>
        <end position="180"/>
    </location>
</feature>
<comment type="caution">
    <text evidence="2">The sequence shown here is derived from an EMBL/GenBank/DDBJ whole genome shotgun (WGS) entry which is preliminary data.</text>
</comment>
<feature type="transmembrane region" description="Helical" evidence="1">
    <location>
        <begin position="37"/>
        <end position="58"/>
    </location>
</feature>
<keyword evidence="1" id="KW-0812">Transmembrane</keyword>
<reference evidence="2 3" key="1">
    <citation type="submission" date="2015-12" db="EMBL/GenBank/DDBJ databases">
        <title>Haloferax profundi sp. nov. isolated from the Discovery deep brine-seawater interface in the Red Sea.</title>
        <authorList>
            <person name="Zhang G."/>
            <person name="Stingl U."/>
            <person name="Rashid M."/>
        </authorList>
    </citation>
    <scope>NUCLEOTIDE SEQUENCE [LARGE SCALE GENOMIC DNA]</scope>
    <source>
        <strain evidence="2 3">SB29</strain>
    </source>
</reference>
<feature type="transmembrane region" description="Helical" evidence="1">
    <location>
        <begin position="101"/>
        <end position="119"/>
    </location>
</feature>
<dbReference type="EMBL" id="LOPV01000069">
    <property type="protein sequence ID" value="KTG30298.1"/>
    <property type="molecule type" value="Genomic_DNA"/>
</dbReference>
<evidence type="ECO:0000313" key="3">
    <source>
        <dbReference type="Proteomes" id="UP000053157"/>
    </source>
</evidence>
<name>A0A0W1SVB3_9EURY</name>
<keyword evidence="1" id="KW-0472">Membrane</keyword>